<protein>
    <submittedName>
        <fullName evidence="2">Uncharacterized protein</fullName>
    </submittedName>
</protein>
<evidence type="ECO:0000256" key="1">
    <source>
        <dbReference type="SAM" id="MobiDB-lite"/>
    </source>
</evidence>
<sequence>METSLPPWATIMAGTLVLPLPSPTTRPSALNITTSIISRTFSTVTSRVSTHPASTWASTTTLARLVASAFPSLLARRYPLCSVQIPSVHCSIFPVPLSLHLFISPQPTSSYDPYPAVSHIHTFIHDITQYQRSRLLCAQASEHLSNPTRSPSRFTPAHTPRLVL</sequence>
<evidence type="ECO:0000313" key="3">
    <source>
        <dbReference type="Proteomes" id="UP000054097"/>
    </source>
</evidence>
<accession>A0A0C2XMY7</accession>
<dbReference type="Proteomes" id="UP000054097">
    <property type="component" value="Unassembled WGS sequence"/>
</dbReference>
<feature type="compositionally biased region" description="Polar residues" evidence="1">
    <location>
        <begin position="143"/>
        <end position="153"/>
    </location>
</feature>
<dbReference type="AlphaFoldDB" id="A0A0C2XMY7"/>
<keyword evidence="3" id="KW-1185">Reference proteome</keyword>
<proteinExistence type="predicted"/>
<feature type="region of interest" description="Disordered" evidence="1">
    <location>
        <begin position="143"/>
        <end position="164"/>
    </location>
</feature>
<name>A0A0C2XMY7_SERVB</name>
<reference evidence="2 3" key="1">
    <citation type="submission" date="2014-04" db="EMBL/GenBank/DDBJ databases">
        <authorList>
            <consortium name="DOE Joint Genome Institute"/>
            <person name="Kuo A."/>
            <person name="Zuccaro A."/>
            <person name="Kohler A."/>
            <person name="Nagy L.G."/>
            <person name="Floudas D."/>
            <person name="Copeland A."/>
            <person name="Barry K.W."/>
            <person name="Cichocki N."/>
            <person name="Veneault-Fourrey C."/>
            <person name="LaButti K."/>
            <person name="Lindquist E.A."/>
            <person name="Lipzen A."/>
            <person name="Lundell T."/>
            <person name="Morin E."/>
            <person name="Murat C."/>
            <person name="Sun H."/>
            <person name="Tunlid A."/>
            <person name="Henrissat B."/>
            <person name="Grigoriev I.V."/>
            <person name="Hibbett D.S."/>
            <person name="Martin F."/>
            <person name="Nordberg H.P."/>
            <person name="Cantor M.N."/>
            <person name="Hua S.X."/>
        </authorList>
    </citation>
    <scope>NUCLEOTIDE SEQUENCE [LARGE SCALE GENOMIC DNA]</scope>
    <source>
        <strain evidence="2 3">MAFF 305830</strain>
    </source>
</reference>
<dbReference type="EMBL" id="KN824285">
    <property type="protein sequence ID" value="KIM30337.1"/>
    <property type="molecule type" value="Genomic_DNA"/>
</dbReference>
<organism evidence="2 3">
    <name type="scientific">Serendipita vermifera MAFF 305830</name>
    <dbReference type="NCBI Taxonomy" id="933852"/>
    <lineage>
        <taxon>Eukaryota</taxon>
        <taxon>Fungi</taxon>
        <taxon>Dikarya</taxon>
        <taxon>Basidiomycota</taxon>
        <taxon>Agaricomycotina</taxon>
        <taxon>Agaricomycetes</taxon>
        <taxon>Sebacinales</taxon>
        <taxon>Serendipitaceae</taxon>
        <taxon>Serendipita</taxon>
    </lineage>
</organism>
<evidence type="ECO:0000313" key="2">
    <source>
        <dbReference type="EMBL" id="KIM30337.1"/>
    </source>
</evidence>
<dbReference type="HOGENOM" id="CLU_1620089_0_0_1"/>
<reference evidence="3" key="2">
    <citation type="submission" date="2015-01" db="EMBL/GenBank/DDBJ databases">
        <title>Evolutionary Origins and Diversification of the Mycorrhizal Mutualists.</title>
        <authorList>
            <consortium name="DOE Joint Genome Institute"/>
            <consortium name="Mycorrhizal Genomics Consortium"/>
            <person name="Kohler A."/>
            <person name="Kuo A."/>
            <person name="Nagy L.G."/>
            <person name="Floudas D."/>
            <person name="Copeland A."/>
            <person name="Barry K.W."/>
            <person name="Cichocki N."/>
            <person name="Veneault-Fourrey C."/>
            <person name="LaButti K."/>
            <person name="Lindquist E.A."/>
            <person name="Lipzen A."/>
            <person name="Lundell T."/>
            <person name="Morin E."/>
            <person name="Murat C."/>
            <person name="Riley R."/>
            <person name="Ohm R."/>
            <person name="Sun H."/>
            <person name="Tunlid A."/>
            <person name="Henrissat B."/>
            <person name="Grigoriev I.V."/>
            <person name="Hibbett D.S."/>
            <person name="Martin F."/>
        </authorList>
    </citation>
    <scope>NUCLEOTIDE SEQUENCE [LARGE SCALE GENOMIC DNA]</scope>
    <source>
        <strain evidence="3">MAFF 305830</strain>
    </source>
</reference>
<gene>
    <name evidence="2" type="ORF">M408DRAFT_324466</name>
</gene>